<evidence type="ECO:0008006" key="7">
    <source>
        <dbReference type="Google" id="ProtNLM"/>
    </source>
</evidence>
<accession>A0ABY5DKG6</accession>
<keyword evidence="1" id="KW-0808">Transferase</keyword>
<evidence type="ECO:0000313" key="5">
    <source>
        <dbReference type="EMBL" id="UTC24779.1"/>
    </source>
</evidence>
<evidence type="ECO:0000256" key="4">
    <source>
        <dbReference type="ARBA" id="ARBA00022932"/>
    </source>
</evidence>
<dbReference type="Proteomes" id="UP001055955">
    <property type="component" value="Chromosome"/>
</dbReference>
<evidence type="ECO:0000256" key="3">
    <source>
        <dbReference type="ARBA" id="ARBA00022705"/>
    </source>
</evidence>
<keyword evidence="2" id="KW-0548">Nucleotidyltransferase</keyword>
<reference evidence="5 6" key="1">
    <citation type="journal article" date="2022" name="Nat. Microbiol.">
        <title>The microbiome of a bacterivorous marine choanoflagellate contains a resource-demanding obligate bacterial associate.</title>
        <authorList>
            <person name="Needham D.M."/>
            <person name="Poirier C."/>
            <person name="Bachy C."/>
            <person name="George E.E."/>
            <person name="Wilken S."/>
            <person name="Yung C.C.M."/>
            <person name="Limardo A.J."/>
            <person name="Morando M."/>
            <person name="Sudek L."/>
            <person name="Malmstrom R.R."/>
            <person name="Keeling P.J."/>
            <person name="Santoro A.E."/>
            <person name="Worden A.Z."/>
        </authorList>
    </citation>
    <scope>NUCLEOTIDE SEQUENCE [LARGE SCALE GENOMIC DNA]</scope>
    <source>
        <strain evidence="5 6">Comchoano-1</strain>
    </source>
</reference>
<protein>
    <recommendedName>
        <fullName evidence="7">DNA polymerase III subunit delta</fullName>
    </recommendedName>
</protein>
<keyword evidence="3" id="KW-0235">DNA replication</keyword>
<evidence type="ECO:0000313" key="6">
    <source>
        <dbReference type="Proteomes" id="UP001055955"/>
    </source>
</evidence>
<dbReference type="RefSeq" id="WP_258568568.1">
    <property type="nucleotide sequence ID" value="NZ_CP092900.1"/>
</dbReference>
<dbReference type="Gene3D" id="1.20.272.10">
    <property type="match status" value="1"/>
</dbReference>
<evidence type="ECO:0000256" key="1">
    <source>
        <dbReference type="ARBA" id="ARBA00022679"/>
    </source>
</evidence>
<dbReference type="PANTHER" id="PTHR34388">
    <property type="entry name" value="DNA POLYMERASE III SUBUNIT DELTA"/>
    <property type="match status" value="1"/>
</dbReference>
<gene>
    <name evidence="5" type="ORF">MMH89_01245</name>
</gene>
<dbReference type="PANTHER" id="PTHR34388:SF1">
    <property type="entry name" value="DNA POLYMERASE III SUBUNIT DELTA"/>
    <property type="match status" value="1"/>
</dbReference>
<proteinExistence type="predicted"/>
<keyword evidence="6" id="KW-1185">Reference proteome</keyword>
<evidence type="ECO:0000256" key="2">
    <source>
        <dbReference type="ARBA" id="ARBA00022695"/>
    </source>
</evidence>
<name>A0ABY5DKG6_9GAMM</name>
<dbReference type="EMBL" id="CP092900">
    <property type="protein sequence ID" value="UTC24779.1"/>
    <property type="molecule type" value="Genomic_DNA"/>
</dbReference>
<dbReference type="InterPro" id="IPR005790">
    <property type="entry name" value="DNA_polIII_delta"/>
</dbReference>
<organism evidence="5 6">
    <name type="scientific">Candidatus Comchoanobacter bicostacola</name>
    <dbReference type="NCBI Taxonomy" id="2919598"/>
    <lineage>
        <taxon>Bacteria</taxon>
        <taxon>Pseudomonadati</taxon>
        <taxon>Pseudomonadota</taxon>
        <taxon>Gammaproteobacteria</taxon>
        <taxon>Candidatus Comchoanobacterales</taxon>
        <taxon>Candidatus Comchoanobacteraceae</taxon>
        <taxon>Candidatus Comchoanobacter</taxon>
    </lineage>
</organism>
<sequence>MTPYYKLPKDWYKKNEHVTFIGPEGLISHHLIDQFCTHHNIKRKSHLISSTADCQDLRAKLATQSLFSEPEIWLIRLAQDKLLPTLNLPNQHPEKKFIVYGCEKKPKNLEKTTSQLLVQTYYMKEPYASTMIQSIALEKGINISTRAAKWINLCYQGHESLIPSFLEKTKMVYNTQSVSDEQIKPLLSASGLLTPFDMIQFLSDGPEKISVYFKSIQDTQWAGIYWSIAQHWRKLLQCKENPQQLKTHFPWPNQQKTANTHLNCYTYADLSKHLNELITLEVSLKGFGKDNIENHLKVWLLKRSIELK</sequence>
<keyword evidence="4" id="KW-0239">DNA-directed DNA polymerase</keyword>